<protein>
    <recommendedName>
        <fullName evidence="2">AH domain-containing protein</fullName>
    </recommendedName>
</protein>
<dbReference type="OrthoDB" id="9994780at2759"/>
<feature type="compositionally biased region" description="Pro residues" evidence="1">
    <location>
        <begin position="59"/>
        <end position="69"/>
    </location>
</feature>
<dbReference type="Gene3D" id="1.20.1270.60">
    <property type="entry name" value="Arfaptin homology (AH) domain/BAR domain"/>
    <property type="match status" value="1"/>
</dbReference>
<feature type="region of interest" description="Disordered" evidence="1">
    <location>
        <begin position="1"/>
        <end position="169"/>
    </location>
</feature>
<dbReference type="GO" id="GO:0034315">
    <property type="term" value="P:regulation of Arp2/3 complex-mediated actin nucleation"/>
    <property type="evidence" value="ECO:0007669"/>
    <property type="project" value="TreeGrafter"/>
</dbReference>
<dbReference type="GO" id="GO:0019904">
    <property type="term" value="F:protein domain specific binding"/>
    <property type="evidence" value="ECO:0007669"/>
    <property type="project" value="InterPro"/>
</dbReference>
<evidence type="ECO:0000256" key="1">
    <source>
        <dbReference type="SAM" id="MobiDB-lite"/>
    </source>
</evidence>
<dbReference type="InterPro" id="IPR030798">
    <property type="entry name" value="Arfaptin_fam"/>
</dbReference>
<dbReference type="GO" id="GO:0005543">
    <property type="term" value="F:phospholipid binding"/>
    <property type="evidence" value="ECO:0007669"/>
    <property type="project" value="TreeGrafter"/>
</dbReference>
<feature type="compositionally biased region" description="Low complexity" evidence="1">
    <location>
        <begin position="141"/>
        <end position="157"/>
    </location>
</feature>
<dbReference type="Pfam" id="PF06456">
    <property type="entry name" value="Arfaptin"/>
    <property type="match status" value="1"/>
</dbReference>
<gene>
    <name evidence="3" type="ORF">J437_LFUL000452</name>
</gene>
<feature type="compositionally biased region" description="Low complexity" evidence="1">
    <location>
        <begin position="70"/>
        <end position="81"/>
    </location>
</feature>
<dbReference type="PANTHER" id="PTHR12141">
    <property type="entry name" value="ARFAPTIN-RELATED"/>
    <property type="match status" value="1"/>
</dbReference>
<dbReference type="GO" id="GO:0032588">
    <property type="term" value="C:trans-Golgi network membrane"/>
    <property type="evidence" value="ECO:0007669"/>
    <property type="project" value="TreeGrafter"/>
</dbReference>
<sequence length="434" mass="46701">MSQSTMPPPRNDAASEDDSTDNLVNERSGNSVPSPLSTPQRQTPIQHPMSLNLTNTAVPLPPQGPPPFPSSSASSTPTGAPNNTGEPNSPGPSLYPVSLSSPINGSSSNRKREDGECMGWAPTLPPSSSTTRHSAPTTPRGSGPSASSPSGQNAANQLPRTLASPSAQSRMESLRNWGISTYKCTRQMVFEKLGKTARTVDAELEAQIELVRDTQRKYANVLRLSRALTSHFYHVHALGESFSELAQKSPELREEFVWNAEAQRRLTRNGETLLHALHFFVSSVATLTNRTIEDTLLTVRHYEAARIEYDAYRADLESAMQTASQAPASAPPPLGGGGQPVGAGSNSSSAAAAANSRLEEAQRQYDAQRAAFERLRSDVSIKVMRKQLLLFHNAISAYFSGNQQALEATLRQFNIKASQTASAGSPSWLEGHSP</sequence>
<reference evidence="3" key="2">
    <citation type="submission" date="2017-10" db="EMBL/GenBank/DDBJ databases">
        <title>Ladona fulva Genome sequencing and assembly.</title>
        <authorList>
            <person name="Murali S."/>
            <person name="Richards S."/>
            <person name="Bandaranaike D."/>
            <person name="Bellair M."/>
            <person name="Blankenburg K."/>
            <person name="Chao H."/>
            <person name="Dinh H."/>
            <person name="Doddapaneni H."/>
            <person name="Dugan-Rocha S."/>
            <person name="Elkadiri S."/>
            <person name="Gnanaolivu R."/>
            <person name="Hernandez B."/>
            <person name="Skinner E."/>
            <person name="Javaid M."/>
            <person name="Lee S."/>
            <person name="Li M."/>
            <person name="Ming W."/>
            <person name="Munidasa M."/>
            <person name="Muniz J."/>
            <person name="Nguyen L."/>
            <person name="Hughes D."/>
            <person name="Osuji N."/>
            <person name="Pu L.-L."/>
            <person name="Puazo M."/>
            <person name="Qu C."/>
            <person name="Quiroz J."/>
            <person name="Raj R."/>
            <person name="Weissenberger G."/>
            <person name="Xin Y."/>
            <person name="Zou X."/>
            <person name="Han Y."/>
            <person name="Worley K."/>
            <person name="Muzny D."/>
            <person name="Gibbs R."/>
        </authorList>
    </citation>
    <scope>NUCLEOTIDE SEQUENCE</scope>
    <source>
        <strain evidence="3">Sampled in the wild</strain>
    </source>
</reference>
<feature type="domain" description="AH" evidence="2">
    <location>
        <begin position="199"/>
        <end position="411"/>
    </location>
</feature>
<dbReference type="GO" id="GO:0006886">
    <property type="term" value="P:intracellular protein transport"/>
    <property type="evidence" value="ECO:0007669"/>
    <property type="project" value="TreeGrafter"/>
</dbReference>
<dbReference type="EMBL" id="KZ308322">
    <property type="protein sequence ID" value="KAG8227443.1"/>
    <property type="molecule type" value="Genomic_DNA"/>
</dbReference>
<comment type="caution">
    <text evidence="3">The sequence shown here is derived from an EMBL/GenBank/DDBJ whole genome shotgun (WGS) entry which is preliminary data.</text>
</comment>
<evidence type="ECO:0000259" key="2">
    <source>
        <dbReference type="PROSITE" id="PS50870"/>
    </source>
</evidence>
<dbReference type="AlphaFoldDB" id="A0A8K0K7N9"/>
<proteinExistence type="predicted"/>
<dbReference type="InterPro" id="IPR010504">
    <property type="entry name" value="AH_dom"/>
</dbReference>
<feature type="compositionally biased region" description="Low complexity" evidence="1">
    <location>
        <begin position="98"/>
        <end position="108"/>
    </location>
</feature>
<feature type="compositionally biased region" description="Polar residues" evidence="1">
    <location>
        <begin position="126"/>
        <end position="140"/>
    </location>
</feature>
<evidence type="ECO:0000313" key="4">
    <source>
        <dbReference type="Proteomes" id="UP000792457"/>
    </source>
</evidence>
<dbReference type="PROSITE" id="PS50870">
    <property type="entry name" value="AH"/>
    <property type="match status" value="1"/>
</dbReference>
<name>A0A8K0K7N9_LADFU</name>
<keyword evidence="4" id="KW-1185">Reference proteome</keyword>
<dbReference type="InterPro" id="IPR027267">
    <property type="entry name" value="AH/BAR_dom_sf"/>
</dbReference>
<dbReference type="SMART" id="SM01015">
    <property type="entry name" value="Arfaptin"/>
    <property type="match status" value="1"/>
</dbReference>
<dbReference type="SUPFAM" id="SSF103657">
    <property type="entry name" value="BAR/IMD domain-like"/>
    <property type="match status" value="1"/>
</dbReference>
<organism evidence="3 4">
    <name type="scientific">Ladona fulva</name>
    <name type="common">Scarce chaser dragonfly</name>
    <name type="synonym">Libellula fulva</name>
    <dbReference type="NCBI Taxonomy" id="123851"/>
    <lineage>
        <taxon>Eukaryota</taxon>
        <taxon>Metazoa</taxon>
        <taxon>Ecdysozoa</taxon>
        <taxon>Arthropoda</taxon>
        <taxon>Hexapoda</taxon>
        <taxon>Insecta</taxon>
        <taxon>Pterygota</taxon>
        <taxon>Palaeoptera</taxon>
        <taxon>Odonata</taxon>
        <taxon>Epiprocta</taxon>
        <taxon>Anisoptera</taxon>
        <taxon>Libelluloidea</taxon>
        <taxon>Libellulidae</taxon>
        <taxon>Ladona</taxon>
    </lineage>
</organism>
<feature type="compositionally biased region" description="Low complexity" evidence="1">
    <location>
        <begin position="342"/>
        <end position="356"/>
    </location>
</feature>
<dbReference type="PANTHER" id="PTHR12141:SF5">
    <property type="entry name" value="ARFAPTIN"/>
    <property type="match status" value="1"/>
</dbReference>
<feature type="compositionally biased region" description="Polar residues" evidence="1">
    <location>
        <begin position="21"/>
        <end position="57"/>
    </location>
</feature>
<feature type="region of interest" description="Disordered" evidence="1">
    <location>
        <begin position="322"/>
        <end position="357"/>
    </location>
</feature>
<dbReference type="Proteomes" id="UP000792457">
    <property type="component" value="Unassembled WGS sequence"/>
</dbReference>
<reference evidence="3" key="1">
    <citation type="submission" date="2013-04" db="EMBL/GenBank/DDBJ databases">
        <authorList>
            <person name="Qu J."/>
            <person name="Murali S.C."/>
            <person name="Bandaranaike D."/>
            <person name="Bellair M."/>
            <person name="Blankenburg K."/>
            <person name="Chao H."/>
            <person name="Dinh H."/>
            <person name="Doddapaneni H."/>
            <person name="Downs B."/>
            <person name="Dugan-Rocha S."/>
            <person name="Elkadiri S."/>
            <person name="Gnanaolivu R.D."/>
            <person name="Hernandez B."/>
            <person name="Javaid M."/>
            <person name="Jayaseelan J.C."/>
            <person name="Lee S."/>
            <person name="Li M."/>
            <person name="Ming W."/>
            <person name="Munidasa M."/>
            <person name="Muniz J."/>
            <person name="Nguyen L."/>
            <person name="Ongeri F."/>
            <person name="Osuji N."/>
            <person name="Pu L.-L."/>
            <person name="Puazo M."/>
            <person name="Qu C."/>
            <person name="Quiroz J."/>
            <person name="Raj R."/>
            <person name="Weissenberger G."/>
            <person name="Xin Y."/>
            <person name="Zou X."/>
            <person name="Han Y."/>
            <person name="Richards S."/>
            <person name="Worley K."/>
            <person name="Muzny D."/>
            <person name="Gibbs R."/>
        </authorList>
    </citation>
    <scope>NUCLEOTIDE SEQUENCE</scope>
    <source>
        <strain evidence="3">Sampled in the wild</strain>
    </source>
</reference>
<accession>A0A8K0K7N9</accession>
<feature type="compositionally biased region" description="Pro residues" evidence="1">
    <location>
        <begin position="1"/>
        <end position="10"/>
    </location>
</feature>
<evidence type="ECO:0000313" key="3">
    <source>
        <dbReference type="EMBL" id="KAG8227443.1"/>
    </source>
</evidence>
<dbReference type="CDD" id="cd07660">
    <property type="entry name" value="BAR_Arfaptin"/>
    <property type="match status" value="1"/>
</dbReference>